<dbReference type="SUPFAM" id="SSF51905">
    <property type="entry name" value="FAD/NAD(P)-binding domain"/>
    <property type="match status" value="1"/>
</dbReference>
<dbReference type="InterPro" id="IPR050641">
    <property type="entry name" value="RIFMO-like"/>
</dbReference>
<dbReference type="GO" id="GO:0071949">
    <property type="term" value="F:FAD binding"/>
    <property type="evidence" value="ECO:0007669"/>
    <property type="project" value="InterPro"/>
</dbReference>
<dbReference type="InterPro" id="IPR036188">
    <property type="entry name" value="FAD/NAD-bd_sf"/>
</dbReference>
<name>A0A9W9Q5U0_9EURO</name>
<feature type="domain" description="Phenol hydroxylase-like C-terminal dimerisation" evidence="6">
    <location>
        <begin position="405"/>
        <end position="587"/>
    </location>
</feature>
<keyword evidence="8" id="KW-1185">Reference proteome</keyword>
<proteinExistence type="inferred from homology"/>
<dbReference type="InterPro" id="IPR036249">
    <property type="entry name" value="Thioredoxin-like_sf"/>
</dbReference>
<keyword evidence="3" id="KW-0274">FAD</keyword>
<dbReference type="GO" id="GO:0016709">
    <property type="term" value="F:oxidoreductase activity, acting on paired donors, with incorporation or reduction of molecular oxygen, NAD(P)H as one donor, and incorporation of one atom of oxygen"/>
    <property type="evidence" value="ECO:0007669"/>
    <property type="project" value="UniProtKB-ARBA"/>
</dbReference>
<reference evidence="7" key="1">
    <citation type="submission" date="2022-12" db="EMBL/GenBank/DDBJ databases">
        <authorList>
            <person name="Petersen C."/>
        </authorList>
    </citation>
    <scope>NUCLEOTIDE SEQUENCE</scope>
    <source>
        <strain evidence="7">IBT 21472</strain>
    </source>
</reference>
<dbReference type="Gene3D" id="3.50.50.60">
    <property type="entry name" value="FAD/NAD(P)-binding domain"/>
    <property type="match status" value="1"/>
</dbReference>
<dbReference type="Pfam" id="PF01494">
    <property type="entry name" value="FAD_binding_3"/>
    <property type="match status" value="1"/>
</dbReference>
<feature type="domain" description="FAD-binding" evidence="5">
    <location>
        <begin position="8"/>
        <end position="371"/>
    </location>
</feature>
<dbReference type="Gene3D" id="3.30.9.10">
    <property type="entry name" value="D-Amino Acid Oxidase, subunit A, domain 2"/>
    <property type="match status" value="1"/>
</dbReference>
<evidence type="ECO:0000259" key="5">
    <source>
        <dbReference type="Pfam" id="PF01494"/>
    </source>
</evidence>
<dbReference type="Pfam" id="PF07976">
    <property type="entry name" value="Phe_hydrox_dim"/>
    <property type="match status" value="1"/>
</dbReference>
<dbReference type="InterPro" id="IPR002938">
    <property type="entry name" value="FAD-bd"/>
</dbReference>
<sequence length="601" mass="67699">MSNTVDQVDVLIIGAGPAGLTAANCFNGSNRLRVRVIDKKSGTVETGKADGLKSISLEVLDTFGIGDTIRNESHRVEEVVLWEPDGQGGVERSMTIADRVPELGKPREMTLDQGRIEHHLVANLERHGNVEISWQTQPVDLQINHRQAENPLAYPITVMMKDSGQETSQTQLIQARYVIACDGARSWTRKHLKIPLRGDLTDSTWGVMDAVPKTNFPDIRKVCVVHSAQGTIMAVPRERKLVRFYIAMDGTGLDVPTALSQKTLTVDHVVNAARSIFHPYTFEVGEVAWWSAYQVGQRVADNFSRNDRVFLAGDAVHTHSPKAGQGMNTSIQDAYNIGWKLRFHLEQKCSKSLLASYEQERRPIAQQLINFDREYLELFANPNLQFDEFLNAYQKAMRFTTGIGIRYAPSLIVQSPPMEEKTDNTAKAFAPGMRLPDFQMVNQADGVPTTLYHRMTMNGQFRLLVFAGDIAIQPVYHRLLEFGHWLTDFLRVNPGIETIIVHSSKRAEIELMDLPDVFHPWNDADGWDYWRVYADDESYHDGHGQAYQRCGIDRDDGCVVLMRPDGYASLICRMEQTSQISTFFEGLSLGIPEKVSFSARL</sequence>
<evidence type="ECO:0000256" key="1">
    <source>
        <dbReference type="ARBA" id="ARBA00007801"/>
    </source>
</evidence>
<dbReference type="OrthoDB" id="1716816at2759"/>
<dbReference type="InterPro" id="IPR012941">
    <property type="entry name" value="Phe_hydrox_C_dim_dom"/>
</dbReference>
<dbReference type="SUPFAM" id="SSF52833">
    <property type="entry name" value="Thioredoxin-like"/>
    <property type="match status" value="1"/>
</dbReference>
<accession>A0A9W9Q5U0</accession>
<evidence type="ECO:0000256" key="2">
    <source>
        <dbReference type="ARBA" id="ARBA00022630"/>
    </source>
</evidence>
<keyword evidence="2" id="KW-0285">Flavoprotein</keyword>
<evidence type="ECO:0000313" key="7">
    <source>
        <dbReference type="EMBL" id="KAJ5323802.1"/>
    </source>
</evidence>
<gene>
    <name evidence="7" type="ORF">N7476_002402</name>
</gene>
<evidence type="ECO:0000256" key="3">
    <source>
        <dbReference type="ARBA" id="ARBA00022827"/>
    </source>
</evidence>
<protein>
    <submittedName>
        <fullName evidence="7">FAD binding domain protein</fullName>
    </submittedName>
</protein>
<dbReference type="CDD" id="cd02979">
    <property type="entry name" value="PHOX_C"/>
    <property type="match status" value="1"/>
</dbReference>
<evidence type="ECO:0000256" key="4">
    <source>
        <dbReference type="ARBA" id="ARBA00023002"/>
    </source>
</evidence>
<organism evidence="7 8">
    <name type="scientific">Penicillium atrosanguineum</name>
    <dbReference type="NCBI Taxonomy" id="1132637"/>
    <lineage>
        <taxon>Eukaryota</taxon>
        <taxon>Fungi</taxon>
        <taxon>Dikarya</taxon>
        <taxon>Ascomycota</taxon>
        <taxon>Pezizomycotina</taxon>
        <taxon>Eurotiomycetes</taxon>
        <taxon>Eurotiomycetidae</taxon>
        <taxon>Eurotiales</taxon>
        <taxon>Aspergillaceae</taxon>
        <taxon>Penicillium</taxon>
    </lineage>
</organism>
<dbReference type="Gene3D" id="3.40.30.20">
    <property type="match status" value="1"/>
</dbReference>
<dbReference type="PANTHER" id="PTHR43004">
    <property type="entry name" value="TRK SYSTEM POTASSIUM UPTAKE PROTEIN"/>
    <property type="match status" value="1"/>
</dbReference>
<keyword evidence="4" id="KW-0560">Oxidoreductase</keyword>
<dbReference type="EMBL" id="JAPZBO010000002">
    <property type="protein sequence ID" value="KAJ5323802.1"/>
    <property type="molecule type" value="Genomic_DNA"/>
</dbReference>
<dbReference type="PANTHER" id="PTHR43004:SF16">
    <property type="entry name" value="PHENOL 2-MONOOXYGENASE FSQG"/>
    <property type="match status" value="1"/>
</dbReference>
<evidence type="ECO:0000313" key="8">
    <source>
        <dbReference type="Proteomes" id="UP001147746"/>
    </source>
</evidence>
<dbReference type="InterPro" id="IPR038220">
    <property type="entry name" value="PHOX_C_sf"/>
</dbReference>
<dbReference type="AlphaFoldDB" id="A0A9W9Q5U0"/>
<reference evidence="7" key="2">
    <citation type="journal article" date="2023" name="IMA Fungus">
        <title>Comparative genomic study of the Penicillium genus elucidates a diverse pangenome and 15 lateral gene transfer events.</title>
        <authorList>
            <person name="Petersen C."/>
            <person name="Sorensen T."/>
            <person name="Nielsen M.R."/>
            <person name="Sondergaard T.E."/>
            <person name="Sorensen J.L."/>
            <person name="Fitzpatrick D.A."/>
            <person name="Frisvad J.C."/>
            <person name="Nielsen K.L."/>
        </authorList>
    </citation>
    <scope>NUCLEOTIDE SEQUENCE</scope>
    <source>
        <strain evidence="7">IBT 21472</strain>
    </source>
</reference>
<comment type="caution">
    <text evidence="7">The sequence shown here is derived from an EMBL/GenBank/DDBJ whole genome shotgun (WGS) entry which is preliminary data.</text>
</comment>
<comment type="similarity">
    <text evidence="1">Belongs to the PheA/TfdB FAD monooxygenase family.</text>
</comment>
<dbReference type="SUPFAM" id="SSF54373">
    <property type="entry name" value="FAD-linked reductases, C-terminal domain"/>
    <property type="match status" value="1"/>
</dbReference>
<evidence type="ECO:0000259" key="6">
    <source>
        <dbReference type="Pfam" id="PF07976"/>
    </source>
</evidence>
<dbReference type="Proteomes" id="UP001147746">
    <property type="component" value="Unassembled WGS sequence"/>
</dbReference>
<dbReference type="PRINTS" id="PR00420">
    <property type="entry name" value="RNGMNOXGNASE"/>
</dbReference>